<keyword evidence="2" id="KW-1185">Reference proteome</keyword>
<dbReference type="GeneID" id="78015213"/>
<accession>A0ABT5A6I9</accession>
<dbReference type="Proteomes" id="UP001212123">
    <property type="component" value="Unassembled WGS sequence"/>
</dbReference>
<evidence type="ECO:0000313" key="1">
    <source>
        <dbReference type="EMBL" id="MDB9487298.1"/>
    </source>
</evidence>
<gene>
    <name evidence="1" type="ORF">PN492_12200</name>
</gene>
<protein>
    <submittedName>
        <fullName evidence="1">Uncharacterized protein</fullName>
    </submittedName>
</protein>
<sequence length="52" mass="5729">MLEKLMQAAFITFLLQMIAVLSNTTQLPQSKVMSDISQKPVPIISSTFQGSD</sequence>
<comment type="caution">
    <text evidence="1">The sequence shown here is derived from an EMBL/GenBank/DDBJ whole genome shotgun (WGS) entry which is preliminary data.</text>
</comment>
<proteinExistence type="predicted"/>
<name>A0ABT5A6I9_9CYAN</name>
<reference evidence="1 2" key="1">
    <citation type="submission" date="2023-01" db="EMBL/GenBank/DDBJ databases">
        <title>Genomes from the Australian National Cyanobacteria Reference Collection.</title>
        <authorList>
            <person name="Willis A."/>
            <person name="Lee E.M.F."/>
        </authorList>
    </citation>
    <scope>NUCLEOTIDE SEQUENCE [LARGE SCALE GENOMIC DNA]</scope>
    <source>
        <strain evidence="1 2">CS-537/01</strain>
    </source>
</reference>
<organism evidence="1 2">
    <name type="scientific">Dolichospermum circinale CS-537/01</name>
    <dbReference type="NCBI Taxonomy" id="3021739"/>
    <lineage>
        <taxon>Bacteria</taxon>
        <taxon>Bacillati</taxon>
        <taxon>Cyanobacteriota</taxon>
        <taxon>Cyanophyceae</taxon>
        <taxon>Nostocales</taxon>
        <taxon>Aphanizomenonaceae</taxon>
        <taxon>Dolichospermum</taxon>
        <taxon>Dolichospermum circinale</taxon>
    </lineage>
</organism>
<dbReference type="EMBL" id="JAQMTU010000074">
    <property type="protein sequence ID" value="MDB9487298.1"/>
    <property type="molecule type" value="Genomic_DNA"/>
</dbReference>
<evidence type="ECO:0000313" key="2">
    <source>
        <dbReference type="Proteomes" id="UP001212123"/>
    </source>
</evidence>
<dbReference type="RefSeq" id="WP_196803197.1">
    <property type="nucleotide sequence ID" value="NZ_JAQMTU010000074.1"/>
</dbReference>